<evidence type="ECO:0000313" key="3">
    <source>
        <dbReference type="EMBL" id="HGS86683.1"/>
    </source>
</evidence>
<keyword evidence="1 3" id="KW-0808">Transferase</keyword>
<evidence type="ECO:0000259" key="2">
    <source>
        <dbReference type="Pfam" id="PF13649"/>
    </source>
</evidence>
<proteinExistence type="predicted"/>
<reference evidence="3" key="1">
    <citation type="journal article" date="2020" name="mSystems">
        <title>Genome- and Community-Level Interaction Insights into Carbon Utilization and Element Cycling Functions of Hydrothermarchaeota in Hydrothermal Sediment.</title>
        <authorList>
            <person name="Zhou Z."/>
            <person name="Liu Y."/>
            <person name="Xu W."/>
            <person name="Pan J."/>
            <person name="Luo Z.H."/>
            <person name="Li M."/>
        </authorList>
    </citation>
    <scope>NUCLEOTIDE SEQUENCE [LARGE SCALE GENOMIC DNA]</scope>
    <source>
        <strain evidence="3">SpSt-556</strain>
    </source>
</reference>
<name>A0A7C4L0R7_9CHLR</name>
<dbReference type="GO" id="GO:0008168">
    <property type="term" value="F:methyltransferase activity"/>
    <property type="evidence" value="ECO:0007669"/>
    <property type="project" value="UniProtKB-KW"/>
</dbReference>
<sequence>MEVNGLFHSGEFDRWAADYDAEVGRGQGFPFEGYDSVLQRVFERAQVEPRLTVLELGCGTGNLTARFVQAGCRVWGSDFSAEMLKMARRKIAGAHFFQHELGKPLPADVPQRYARIVSTYVFHHFDPAGKIALLNALRAHLEPGGWIVIGDIAFINGEARRQAKQTAGEAWDEEEYWLVEEDLPALRAAGFQAEFEPVSFCAGVFLIKPL</sequence>
<gene>
    <name evidence="3" type="ORF">ENT17_03600</name>
</gene>
<dbReference type="SUPFAM" id="SSF53335">
    <property type="entry name" value="S-adenosyl-L-methionine-dependent methyltransferases"/>
    <property type="match status" value="1"/>
</dbReference>
<dbReference type="EMBL" id="DSXR01000043">
    <property type="protein sequence ID" value="HGS86683.1"/>
    <property type="molecule type" value="Genomic_DNA"/>
</dbReference>
<dbReference type="InterPro" id="IPR041698">
    <property type="entry name" value="Methyltransf_25"/>
</dbReference>
<dbReference type="CDD" id="cd02440">
    <property type="entry name" value="AdoMet_MTases"/>
    <property type="match status" value="1"/>
</dbReference>
<dbReference type="Pfam" id="PF13649">
    <property type="entry name" value="Methyltransf_25"/>
    <property type="match status" value="1"/>
</dbReference>
<protein>
    <submittedName>
        <fullName evidence="3">Class I SAM-dependent methyltransferase</fullName>
    </submittedName>
</protein>
<comment type="caution">
    <text evidence="3">The sequence shown here is derived from an EMBL/GenBank/DDBJ whole genome shotgun (WGS) entry which is preliminary data.</text>
</comment>
<keyword evidence="3" id="KW-0489">Methyltransferase</keyword>
<dbReference type="PANTHER" id="PTHR43861">
    <property type="entry name" value="TRANS-ACONITATE 2-METHYLTRANSFERASE-RELATED"/>
    <property type="match status" value="1"/>
</dbReference>
<dbReference type="Gene3D" id="3.40.50.150">
    <property type="entry name" value="Vaccinia Virus protein VP39"/>
    <property type="match status" value="1"/>
</dbReference>
<dbReference type="InterPro" id="IPR029063">
    <property type="entry name" value="SAM-dependent_MTases_sf"/>
</dbReference>
<feature type="domain" description="Methyltransferase" evidence="2">
    <location>
        <begin position="53"/>
        <end position="145"/>
    </location>
</feature>
<organism evidence="3">
    <name type="scientific">Bellilinea caldifistulae</name>
    <dbReference type="NCBI Taxonomy" id="360411"/>
    <lineage>
        <taxon>Bacteria</taxon>
        <taxon>Bacillati</taxon>
        <taxon>Chloroflexota</taxon>
        <taxon>Anaerolineae</taxon>
        <taxon>Anaerolineales</taxon>
        <taxon>Anaerolineaceae</taxon>
        <taxon>Bellilinea</taxon>
    </lineage>
</organism>
<evidence type="ECO:0000256" key="1">
    <source>
        <dbReference type="ARBA" id="ARBA00022679"/>
    </source>
</evidence>
<dbReference type="AlphaFoldDB" id="A0A7C4L0R7"/>
<accession>A0A7C4L0R7</accession>
<dbReference type="GO" id="GO:0032259">
    <property type="term" value="P:methylation"/>
    <property type="evidence" value="ECO:0007669"/>
    <property type="project" value="UniProtKB-KW"/>
</dbReference>